<gene>
    <name evidence="1" type="ORF">MKW98_014162</name>
</gene>
<dbReference type="Proteomes" id="UP001202328">
    <property type="component" value="Unassembled WGS sequence"/>
</dbReference>
<evidence type="ECO:0008006" key="3">
    <source>
        <dbReference type="Google" id="ProtNLM"/>
    </source>
</evidence>
<protein>
    <recommendedName>
        <fullName evidence="3">UBA domain-containing protein</fullName>
    </recommendedName>
</protein>
<accession>A0AAD4XG51</accession>
<evidence type="ECO:0000313" key="2">
    <source>
        <dbReference type="Proteomes" id="UP001202328"/>
    </source>
</evidence>
<sequence>MASTSNSARSEAISRFMLMGFKEKFVTRAVDAHAEGDEERILEALLSYNTPDESPPRDIEWDDDLDEVSDFSSIGCLQNEL</sequence>
<evidence type="ECO:0000313" key="1">
    <source>
        <dbReference type="EMBL" id="KAI3909745.1"/>
    </source>
</evidence>
<dbReference type="EMBL" id="JAJJMB010010315">
    <property type="protein sequence ID" value="KAI3909745.1"/>
    <property type="molecule type" value="Genomic_DNA"/>
</dbReference>
<comment type="caution">
    <text evidence="1">The sequence shown here is derived from an EMBL/GenBank/DDBJ whole genome shotgun (WGS) entry which is preliminary data.</text>
</comment>
<proteinExistence type="predicted"/>
<keyword evidence="2" id="KW-1185">Reference proteome</keyword>
<name>A0AAD4XG51_9MAGN</name>
<reference evidence="1" key="1">
    <citation type="submission" date="2022-04" db="EMBL/GenBank/DDBJ databases">
        <title>A functionally conserved STORR gene fusion in Papaver species that diverged 16.8 million years ago.</title>
        <authorList>
            <person name="Catania T."/>
        </authorList>
    </citation>
    <scope>NUCLEOTIDE SEQUENCE</scope>
    <source>
        <strain evidence="1">S-188037</strain>
    </source>
</reference>
<organism evidence="1 2">
    <name type="scientific">Papaver atlanticum</name>
    <dbReference type="NCBI Taxonomy" id="357466"/>
    <lineage>
        <taxon>Eukaryota</taxon>
        <taxon>Viridiplantae</taxon>
        <taxon>Streptophyta</taxon>
        <taxon>Embryophyta</taxon>
        <taxon>Tracheophyta</taxon>
        <taxon>Spermatophyta</taxon>
        <taxon>Magnoliopsida</taxon>
        <taxon>Ranunculales</taxon>
        <taxon>Papaveraceae</taxon>
        <taxon>Papaveroideae</taxon>
        <taxon>Papaver</taxon>
    </lineage>
</organism>
<dbReference type="AlphaFoldDB" id="A0AAD4XG51"/>